<dbReference type="Pfam" id="PF07196">
    <property type="entry name" value="Flagellin_IN"/>
    <property type="match status" value="1"/>
</dbReference>
<dbReference type="InterPro" id="IPR040026">
    <property type="entry name" value="FliD"/>
</dbReference>
<comment type="function">
    <text evidence="5">Required for morphogenesis and for the elongation of the flagellar filament by facilitating polymerization of the flagellin monomers at the tip of growing filament. Forms a capping structure, which prevents flagellin subunits (transported through the central channel of the flagellum) from leaking out without polymerization at the distal end.</text>
</comment>
<evidence type="ECO:0000256" key="4">
    <source>
        <dbReference type="ARBA" id="ARBA00023143"/>
    </source>
</evidence>
<evidence type="ECO:0000259" key="7">
    <source>
        <dbReference type="Pfam" id="PF07195"/>
    </source>
</evidence>
<dbReference type="GO" id="GO:0009421">
    <property type="term" value="C:bacterial-type flagellum filament cap"/>
    <property type="evidence" value="ECO:0007669"/>
    <property type="project" value="InterPro"/>
</dbReference>
<dbReference type="PANTHER" id="PTHR30288:SF0">
    <property type="entry name" value="FLAGELLAR HOOK-ASSOCIATED PROTEIN 2"/>
    <property type="match status" value="1"/>
</dbReference>
<feature type="domain" description="Flagellar hook-associated protein 2 C-terminal" evidence="7">
    <location>
        <begin position="246"/>
        <end position="498"/>
    </location>
</feature>
<dbReference type="PANTHER" id="PTHR30288">
    <property type="entry name" value="FLAGELLAR CAP/ASSEMBLY PROTEIN FLID"/>
    <property type="match status" value="1"/>
</dbReference>
<evidence type="ECO:0000313" key="9">
    <source>
        <dbReference type="Proteomes" id="UP000549765"/>
    </source>
</evidence>
<dbReference type="Pfam" id="PF07195">
    <property type="entry name" value="FliD_C"/>
    <property type="match status" value="1"/>
</dbReference>
<organism evidence="8 9">
    <name type="scientific">Periweissella fabalis</name>
    <dbReference type="NCBI Taxonomy" id="1070421"/>
    <lineage>
        <taxon>Bacteria</taxon>
        <taxon>Bacillati</taxon>
        <taxon>Bacillota</taxon>
        <taxon>Bacilli</taxon>
        <taxon>Lactobacillales</taxon>
        <taxon>Lactobacillaceae</taxon>
        <taxon>Periweissella</taxon>
    </lineage>
</organism>
<keyword evidence="3" id="KW-0175">Coiled coil</keyword>
<comment type="similarity">
    <text evidence="1 5">Belongs to the FliD family.</text>
</comment>
<dbReference type="InterPro" id="IPR010810">
    <property type="entry name" value="Flagellin_hook_IN_motif"/>
</dbReference>
<sequence>MTTDGVGAAASNQYLGQYSGVSSQTIDQLIQADSIPMNLLQNQVQDLQGQEQAWSDIRSRLTNFLNDVQDLQKSDTYNSKVANSTNTSVATISSDDTASEGSHDIIVKQLATASKWTGGRVNSVPDSKTALNITGNFTIDLNAQSDTVTGTDGEPINVPGFTIGDGKATSSKVAVDIKPGDTLNSIVTQINAQTKDTDIQASIVDNHLVFTSTQTGKAAFSVDSSSTAGLADQLGLGTPQAATNQGQSAVFSLDNLPIARNTNNVTDVLDGATITLAGVSATSGTGADATQTPTTLSLADDTSKFQGAVSKMVDQYNSLMGLVSSDLDPGDPTKADNQTGALVGDATLTQLQESLENMVTEGVSGGNPASPYKTSDSVGISFIDKNGTLGLDTDKFSKALKADPQAVKDFFYSADTDVKTGIVSNESGYATDLAKLTNSYLVNSTGNQGIIALTTAGFDSTIQDLNTQISNFQDQLTAKRAEYVTQFSALDSFMAQAQSQMTYFSSQIGAGI</sequence>
<reference evidence="8 9" key="1">
    <citation type="submission" date="2020-04" db="EMBL/GenBank/DDBJ databases">
        <title>MicrobeNet Type strains.</title>
        <authorList>
            <person name="Nicholson A.C."/>
        </authorList>
    </citation>
    <scope>NUCLEOTIDE SEQUENCE [LARGE SCALE GENOMIC DNA]</scope>
    <source>
        <strain evidence="8 9">CCUG 61472</strain>
    </source>
</reference>
<dbReference type="InterPro" id="IPR010809">
    <property type="entry name" value="FliD_C"/>
</dbReference>
<comment type="caution">
    <text evidence="8">The sequence shown here is derived from an EMBL/GenBank/DDBJ whole genome shotgun (WGS) entry which is preliminary data.</text>
</comment>
<keyword evidence="8" id="KW-0966">Cell projection</keyword>
<dbReference type="AlphaFoldDB" id="A0A7X6N3C2"/>
<dbReference type="GO" id="GO:0071973">
    <property type="term" value="P:bacterial-type flagellum-dependent cell motility"/>
    <property type="evidence" value="ECO:0007669"/>
    <property type="project" value="TreeGrafter"/>
</dbReference>
<dbReference type="EMBL" id="JAAXPN010000003">
    <property type="protein sequence ID" value="NKZ23982.1"/>
    <property type="molecule type" value="Genomic_DNA"/>
</dbReference>
<keyword evidence="8" id="KW-0282">Flagellum</keyword>
<evidence type="ECO:0000259" key="6">
    <source>
        <dbReference type="Pfam" id="PF02465"/>
    </source>
</evidence>
<comment type="subcellular location">
    <subcellularLocation>
        <location evidence="5">Secreted</location>
    </subcellularLocation>
    <subcellularLocation>
        <location evidence="5">Bacterial flagellum</location>
    </subcellularLocation>
</comment>
<feature type="domain" description="Flagellar hook-associated protein 2 N-terminal" evidence="6">
    <location>
        <begin position="23"/>
        <end position="113"/>
    </location>
</feature>
<dbReference type="GO" id="GO:0005576">
    <property type="term" value="C:extracellular region"/>
    <property type="evidence" value="ECO:0007669"/>
    <property type="project" value="UniProtKB-SubCell"/>
</dbReference>
<keyword evidence="5" id="KW-0964">Secreted</keyword>
<keyword evidence="8" id="KW-0969">Cilium</keyword>
<gene>
    <name evidence="8" type="primary">fliD</name>
    <name evidence="8" type="ORF">HF964_04050</name>
</gene>
<protein>
    <recommendedName>
        <fullName evidence="5">Flagellar hook-associated protein 2</fullName>
        <shortName evidence="5">HAP2</shortName>
    </recommendedName>
    <alternativeName>
        <fullName evidence="5">Flagellar cap protein</fullName>
    </alternativeName>
</protein>
<dbReference type="Proteomes" id="UP000549765">
    <property type="component" value="Unassembled WGS sequence"/>
</dbReference>
<dbReference type="RefSeq" id="WP_168721784.1">
    <property type="nucleotide sequence ID" value="NZ_JAAXPN010000003.1"/>
</dbReference>
<dbReference type="Pfam" id="PF02465">
    <property type="entry name" value="FliD_N"/>
    <property type="match status" value="1"/>
</dbReference>
<evidence type="ECO:0000313" key="8">
    <source>
        <dbReference type="EMBL" id="NKZ23982.1"/>
    </source>
</evidence>
<proteinExistence type="inferred from homology"/>
<comment type="subunit">
    <text evidence="2 5">Homopentamer.</text>
</comment>
<dbReference type="GO" id="GO:0007155">
    <property type="term" value="P:cell adhesion"/>
    <property type="evidence" value="ECO:0007669"/>
    <property type="project" value="InterPro"/>
</dbReference>
<keyword evidence="4 5" id="KW-0975">Bacterial flagellum</keyword>
<dbReference type="InterPro" id="IPR003481">
    <property type="entry name" value="FliD_N"/>
</dbReference>
<evidence type="ECO:0000256" key="1">
    <source>
        <dbReference type="ARBA" id="ARBA00009764"/>
    </source>
</evidence>
<dbReference type="GO" id="GO:0009424">
    <property type="term" value="C:bacterial-type flagellum hook"/>
    <property type="evidence" value="ECO:0007669"/>
    <property type="project" value="UniProtKB-UniRule"/>
</dbReference>
<name>A0A7X6N3C2_9LACO</name>
<accession>A0A7X6N3C2</accession>
<evidence type="ECO:0000256" key="5">
    <source>
        <dbReference type="RuleBase" id="RU362066"/>
    </source>
</evidence>
<keyword evidence="9" id="KW-1185">Reference proteome</keyword>
<evidence type="ECO:0000256" key="3">
    <source>
        <dbReference type="ARBA" id="ARBA00023054"/>
    </source>
</evidence>
<evidence type="ECO:0000256" key="2">
    <source>
        <dbReference type="ARBA" id="ARBA00011255"/>
    </source>
</evidence>